<protein>
    <submittedName>
        <fullName evidence="10">Uncharacterized protein</fullName>
    </submittedName>
</protein>
<dbReference type="Gene3D" id="3.80.10.10">
    <property type="entry name" value="Ribonuclease Inhibitor"/>
    <property type="match status" value="1"/>
</dbReference>
<keyword evidence="5 9" id="KW-0472">Membrane</keyword>
<keyword evidence="6" id="KW-0675">Receptor</keyword>
<evidence type="ECO:0000256" key="3">
    <source>
        <dbReference type="ARBA" id="ARBA00022729"/>
    </source>
</evidence>
<proteinExistence type="predicted"/>
<feature type="transmembrane region" description="Helical" evidence="9">
    <location>
        <begin position="135"/>
        <end position="154"/>
    </location>
</feature>
<dbReference type="GO" id="GO:0016020">
    <property type="term" value="C:membrane"/>
    <property type="evidence" value="ECO:0007669"/>
    <property type="project" value="UniProtKB-SubCell"/>
</dbReference>
<comment type="subcellular location">
    <subcellularLocation>
        <location evidence="1">Membrane</location>
        <topology evidence="1">Single-pass type I membrane protein</topology>
    </subcellularLocation>
</comment>
<keyword evidence="4 9" id="KW-1133">Transmembrane helix</keyword>
<dbReference type="OrthoDB" id="8731593at2759"/>
<evidence type="ECO:0000256" key="1">
    <source>
        <dbReference type="ARBA" id="ARBA00004479"/>
    </source>
</evidence>
<dbReference type="EMBL" id="VAHF01000004">
    <property type="protein sequence ID" value="TXG65078.1"/>
    <property type="molecule type" value="Genomic_DNA"/>
</dbReference>
<dbReference type="InterPro" id="IPR032675">
    <property type="entry name" value="LRR_dom_sf"/>
</dbReference>
<keyword evidence="7" id="KW-0325">Glycoprotein</keyword>
<evidence type="ECO:0000256" key="8">
    <source>
        <dbReference type="SAM" id="MobiDB-lite"/>
    </source>
</evidence>
<reference evidence="11" key="1">
    <citation type="journal article" date="2019" name="Gigascience">
        <title>De novo genome assembly of the endangered Acer yangbiense, a plant species with extremely small populations endemic to Yunnan Province, China.</title>
        <authorList>
            <person name="Yang J."/>
            <person name="Wariss H.M."/>
            <person name="Tao L."/>
            <person name="Zhang R."/>
            <person name="Yun Q."/>
            <person name="Hollingsworth P."/>
            <person name="Dao Z."/>
            <person name="Luo G."/>
            <person name="Guo H."/>
            <person name="Ma Y."/>
            <person name="Sun W."/>
        </authorList>
    </citation>
    <scope>NUCLEOTIDE SEQUENCE [LARGE SCALE GENOMIC DNA]</scope>
    <source>
        <strain evidence="11">cv. Malutang</strain>
    </source>
</reference>
<evidence type="ECO:0000313" key="11">
    <source>
        <dbReference type="Proteomes" id="UP000323000"/>
    </source>
</evidence>
<keyword evidence="11" id="KW-1185">Reference proteome</keyword>
<evidence type="ECO:0000256" key="6">
    <source>
        <dbReference type="ARBA" id="ARBA00023170"/>
    </source>
</evidence>
<accession>A0A5C7I7P3</accession>
<dbReference type="Proteomes" id="UP000323000">
    <property type="component" value="Chromosome 4"/>
</dbReference>
<keyword evidence="3" id="KW-0732">Signal</keyword>
<comment type="caution">
    <text evidence="10">The sequence shown here is derived from an EMBL/GenBank/DDBJ whole genome shotgun (WGS) entry which is preliminary data.</text>
</comment>
<dbReference type="PANTHER" id="PTHR48063:SF16">
    <property type="entry name" value="LRR RECEPTOR-LIKE SERINE_THREONINE-PROTEIN KINASE GSO1"/>
    <property type="match status" value="1"/>
</dbReference>
<evidence type="ECO:0000256" key="2">
    <source>
        <dbReference type="ARBA" id="ARBA00022692"/>
    </source>
</evidence>
<dbReference type="AlphaFoldDB" id="A0A5C7I7P3"/>
<organism evidence="10 11">
    <name type="scientific">Acer yangbiense</name>
    <dbReference type="NCBI Taxonomy" id="1000413"/>
    <lineage>
        <taxon>Eukaryota</taxon>
        <taxon>Viridiplantae</taxon>
        <taxon>Streptophyta</taxon>
        <taxon>Embryophyta</taxon>
        <taxon>Tracheophyta</taxon>
        <taxon>Spermatophyta</taxon>
        <taxon>Magnoliopsida</taxon>
        <taxon>eudicotyledons</taxon>
        <taxon>Gunneridae</taxon>
        <taxon>Pentapetalae</taxon>
        <taxon>rosids</taxon>
        <taxon>malvids</taxon>
        <taxon>Sapindales</taxon>
        <taxon>Sapindaceae</taxon>
        <taxon>Hippocastanoideae</taxon>
        <taxon>Acereae</taxon>
        <taxon>Acer</taxon>
    </lineage>
</organism>
<evidence type="ECO:0000256" key="4">
    <source>
        <dbReference type="ARBA" id="ARBA00022989"/>
    </source>
</evidence>
<gene>
    <name evidence="10" type="ORF">EZV62_012072</name>
</gene>
<evidence type="ECO:0000256" key="5">
    <source>
        <dbReference type="ARBA" id="ARBA00023136"/>
    </source>
</evidence>
<evidence type="ECO:0000256" key="7">
    <source>
        <dbReference type="ARBA" id="ARBA00023180"/>
    </source>
</evidence>
<dbReference type="PANTHER" id="PTHR48063">
    <property type="entry name" value="LRR RECEPTOR-LIKE KINASE"/>
    <property type="match status" value="1"/>
</dbReference>
<dbReference type="SUPFAM" id="SSF52058">
    <property type="entry name" value="L domain-like"/>
    <property type="match status" value="1"/>
</dbReference>
<keyword evidence="2 9" id="KW-0812">Transmembrane</keyword>
<dbReference type="InterPro" id="IPR046956">
    <property type="entry name" value="RLP23-like"/>
</dbReference>
<sequence length="257" mass="28371">MGSIPPTLSSLSFLGYLNLSNNNFSGTIPNAEHLTTFDASSFAGNPALCGPPLNVKCMDEDSDGGGSVNPDDNNGNEQEDKKSKASEEALLADMALEEEADKDSTDRKHYWFSWISVAAMGERSKSSLGIITHKSLFSLFTIASILFFLSWFFVLRSTSTDGGLFTNTNANSNPLHVVNNGNSEARIRNRAILNDSVEEEEVELPQKKCNTKTKAILKVYMYDLSPEFHFELLDWKAQGVSVWPDVTKNIPQYPTVD</sequence>
<name>A0A5C7I7P3_9ROSI</name>
<evidence type="ECO:0000313" key="10">
    <source>
        <dbReference type="EMBL" id="TXG65078.1"/>
    </source>
</evidence>
<feature type="region of interest" description="Disordered" evidence="8">
    <location>
        <begin position="59"/>
        <end position="86"/>
    </location>
</feature>
<evidence type="ECO:0000256" key="9">
    <source>
        <dbReference type="SAM" id="Phobius"/>
    </source>
</evidence>